<sequence length="136" mass="15148">MSKCLFCSIASGELDSATIFESSEFRVILDKFPSGKGHTLILPKEHIENIYDLDGETAGKMFALATVIAKALKKVLKCDGLNILQNNGIAAGQTVMHFHLHLIPRFEDDGMNFKWKTKAFSDDQMLELVSEISKEI</sequence>
<proteinExistence type="predicted"/>
<feature type="active site" description="Tele-AMP-histidine intermediate" evidence="1">
    <location>
        <position position="99"/>
    </location>
</feature>
<dbReference type="AlphaFoldDB" id="A0A3P7RY96"/>
<dbReference type="GO" id="GO:0003824">
    <property type="term" value="F:catalytic activity"/>
    <property type="evidence" value="ECO:0007669"/>
    <property type="project" value="InterPro"/>
</dbReference>
<feature type="short sequence motif" description="Histidine triad motif" evidence="2 3">
    <location>
        <begin position="97"/>
        <end position="101"/>
    </location>
</feature>
<dbReference type="RefSeq" id="WP_125136835.1">
    <property type="nucleotide sequence ID" value="NZ_LR130778.1"/>
</dbReference>
<dbReference type="Pfam" id="PF01230">
    <property type="entry name" value="HIT"/>
    <property type="match status" value="1"/>
</dbReference>
<dbReference type="InterPro" id="IPR036265">
    <property type="entry name" value="HIT-like_sf"/>
</dbReference>
<protein>
    <submittedName>
        <fullName evidence="5">Protein hit</fullName>
    </submittedName>
</protein>
<keyword evidence="6" id="KW-1185">Reference proteome</keyword>
<organism evidence="5 6">
    <name type="scientific">Petrocella atlantisensis</name>
    <dbReference type="NCBI Taxonomy" id="2173034"/>
    <lineage>
        <taxon>Bacteria</taxon>
        <taxon>Bacillati</taxon>
        <taxon>Bacillota</taxon>
        <taxon>Clostridia</taxon>
        <taxon>Lachnospirales</taxon>
        <taxon>Vallitaleaceae</taxon>
        <taxon>Petrocella</taxon>
    </lineage>
</organism>
<gene>
    <name evidence="5" type="primary">hit</name>
    <name evidence="5" type="ORF">PATL70BA_1655</name>
</gene>
<evidence type="ECO:0000256" key="3">
    <source>
        <dbReference type="PROSITE-ProRule" id="PRU00464"/>
    </source>
</evidence>
<accession>A0A3P7RY96</accession>
<dbReference type="InterPro" id="IPR039384">
    <property type="entry name" value="HINT"/>
</dbReference>
<feature type="domain" description="HIT" evidence="4">
    <location>
        <begin position="5"/>
        <end position="112"/>
    </location>
</feature>
<dbReference type="PRINTS" id="PR00332">
    <property type="entry name" value="HISTRIAD"/>
</dbReference>
<dbReference type="PANTHER" id="PTHR46648:SF1">
    <property type="entry name" value="ADENOSINE 5'-MONOPHOSPHORAMIDASE HNT1"/>
    <property type="match status" value="1"/>
</dbReference>
<dbReference type="Proteomes" id="UP000279029">
    <property type="component" value="Chromosome"/>
</dbReference>
<name>A0A3P7RY96_9FIRM</name>
<dbReference type="EMBL" id="LR130778">
    <property type="protein sequence ID" value="VDN47542.1"/>
    <property type="molecule type" value="Genomic_DNA"/>
</dbReference>
<dbReference type="InterPro" id="IPR011146">
    <property type="entry name" value="HIT-like"/>
</dbReference>
<dbReference type="GO" id="GO:0009117">
    <property type="term" value="P:nucleotide metabolic process"/>
    <property type="evidence" value="ECO:0007669"/>
    <property type="project" value="TreeGrafter"/>
</dbReference>
<dbReference type="InterPro" id="IPR001310">
    <property type="entry name" value="Histidine_triad_HIT"/>
</dbReference>
<dbReference type="KEGG" id="cbar:PATL70BA_1655"/>
<evidence type="ECO:0000256" key="2">
    <source>
        <dbReference type="PIRSR" id="PIRSR601310-3"/>
    </source>
</evidence>
<dbReference type="PROSITE" id="PS51084">
    <property type="entry name" value="HIT_2"/>
    <property type="match status" value="1"/>
</dbReference>
<evidence type="ECO:0000259" key="4">
    <source>
        <dbReference type="PROSITE" id="PS51084"/>
    </source>
</evidence>
<evidence type="ECO:0000256" key="1">
    <source>
        <dbReference type="PIRSR" id="PIRSR601310-1"/>
    </source>
</evidence>
<dbReference type="InterPro" id="IPR019808">
    <property type="entry name" value="Histidine_triad_CS"/>
</dbReference>
<reference evidence="5 6" key="1">
    <citation type="submission" date="2018-09" db="EMBL/GenBank/DDBJ databases">
        <authorList>
            <person name="Postec A."/>
        </authorList>
    </citation>
    <scope>NUCLEOTIDE SEQUENCE [LARGE SCALE GENOMIC DNA]</scope>
    <source>
        <strain evidence="5">70B-A</strain>
    </source>
</reference>
<evidence type="ECO:0000313" key="5">
    <source>
        <dbReference type="EMBL" id="VDN47542.1"/>
    </source>
</evidence>
<dbReference type="SUPFAM" id="SSF54197">
    <property type="entry name" value="HIT-like"/>
    <property type="match status" value="1"/>
</dbReference>
<dbReference type="PROSITE" id="PS00892">
    <property type="entry name" value="HIT_1"/>
    <property type="match status" value="1"/>
</dbReference>
<evidence type="ECO:0000313" key="6">
    <source>
        <dbReference type="Proteomes" id="UP000279029"/>
    </source>
</evidence>
<dbReference type="OrthoDB" id="9784774at2"/>
<dbReference type="CDD" id="cd01277">
    <property type="entry name" value="HINT_subgroup"/>
    <property type="match status" value="1"/>
</dbReference>
<dbReference type="PANTHER" id="PTHR46648">
    <property type="entry name" value="HIT FAMILY PROTEIN 1"/>
    <property type="match status" value="1"/>
</dbReference>
<dbReference type="Gene3D" id="3.30.428.10">
    <property type="entry name" value="HIT-like"/>
    <property type="match status" value="1"/>
</dbReference>